<evidence type="ECO:0000256" key="2">
    <source>
        <dbReference type="SAM" id="SignalP"/>
    </source>
</evidence>
<dbReference type="AlphaFoldDB" id="A0A9W7FDA5"/>
<feature type="compositionally biased region" description="Low complexity" evidence="1">
    <location>
        <begin position="36"/>
        <end position="50"/>
    </location>
</feature>
<name>A0A9W7FDA5_9STRA</name>
<feature type="signal peptide" evidence="2">
    <location>
        <begin position="1"/>
        <end position="25"/>
    </location>
</feature>
<keyword evidence="2" id="KW-0732">Signal</keyword>
<gene>
    <name evidence="3" type="ORF">TrLO_g15353</name>
</gene>
<organism evidence="3 4">
    <name type="scientific">Triparma laevis f. longispina</name>
    <dbReference type="NCBI Taxonomy" id="1714387"/>
    <lineage>
        <taxon>Eukaryota</taxon>
        <taxon>Sar</taxon>
        <taxon>Stramenopiles</taxon>
        <taxon>Ochrophyta</taxon>
        <taxon>Bolidophyceae</taxon>
        <taxon>Parmales</taxon>
        <taxon>Triparmaceae</taxon>
        <taxon>Triparma</taxon>
    </lineage>
</organism>
<dbReference type="Proteomes" id="UP001165122">
    <property type="component" value="Unassembled WGS sequence"/>
</dbReference>
<protein>
    <submittedName>
        <fullName evidence="3">Uncharacterized protein</fullName>
    </submittedName>
</protein>
<dbReference type="EMBL" id="BRXW01000144">
    <property type="protein sequence ID" value="GMI10047.1"/>
    <property type="molecule type" value="Genomic_DNA"/>
</dbReference>
<feature type="region of interest" description="Disordered" evidence="1">
    <location>
        <begin position="23"/>
        <end position="50"/>
    </location>
</feature>
<keyword evidence="4" id="KW-1185">Reference proteome</keyword>
<accession>A0A9W7FDA5</accession>
<proteinExistence type="predicted"/>
<feature type="chain" id="PRO_5040812511" evidence="2">
    <location>
        <begin position="26"/>
        <end position="139"/>
    </location>
</feature>
<evidence type="ECO:0000256" key="1">
    <source>
        <dbReference type="SAM" id="MobiDB-lite"/>
    </source>
</evidence>
<evidence type="ECO:0000313" key="3">
    <source>
        <dbReference type="EMBL" id="GMI10047.1"/>
    </source>
</evidence>
<evidence type="ECO:0000313" key="4">
    <source>
        <dbReference type="Proteomes" id="UP001165122"/>
    </source>
</evidence>
<sequence>MSTPSFSSDLLLLHTLLSFPPSGLLTESPTPPTPPFQTSGTSSPDFTNDTPTLETTLLLSAASLSLLPLSPSYQKEQLAPINMSIIEDLRKTSIVRSDLTGMKLKKELGEEWLEKMVKENEGMDCKVFLRHVYDKVYKF</sequence>
<reference evidence="4" key="1">
    <citation type="journal article" date="2023" name="Commun. Biol.">
        <title>Genome analysis of Parmales, the sister group of diatoms, reveals the evolutionary specialization of diatoms from phago-mixotrophs to photoautotrophs.</title>
        <authorList>
            <person name="Ban H."/>
            <person name="Sato S."/>
            <person name="Yoshikawa S."/>
            <person name="Yamada K."/>
            <person name="Nakamura Y."/>
            <person name="Ichinomiya M."/>
            <person name="Sato N."/>
            <person name="Blanc-Mathieu R."/>
            <person name="Endo H."/>
            <person name="Kuwata A."/>
            <person name="Ogata H."/>
        </authorList>
    </citation>
    <scope>NUCLEOTIDE SEQUENCE [LARGE SCALE GENOMIC DNA]</scope>
    <source>
        <strain evidence="4">NIES 3700</strain>
    </source>
</reference>
<comment type="caution">
    <text evidence="3">The sequence shown here is derived from an EMBL/GenBank/DDBJ whole genome shotgun (WGS) entry which is preliminary data.</text>
</comment>